<protein>
    <recommendedName>
        <fullName evidence="4">YMGG-like Gly-zipper domain-containing protein</fullName>
    </recommendedName>
</protein>
<evidence type="ECO:0000313" key="3">
    <source>
        <dbReference type="Proteomes" id="UP000030988"/>
    </source>
</evidence>
<keyword evidence="1" id="KW-0732">Signal</keyword>
<dbReference type="Proteomes" id="UP000030988">
    <property type="component" value="Unassembled WGS sequence"/>
</dbReference>
<name>A0A0B2BWW2_9SPHN</name>
<dbReference type="AlphaFoldDB" id="A0A0B2BWW2"/>
<dbReference type="STRING" id="1572751.PK98_04880"/>
<organism evidence="2 3">
    <name type="scientific">Croceibacterium mercuriale</name>
    <dbReference type="NCBI Taxonomy" id="1572751"/>
    <lineage>
        <taxon>Bacteria</taxon>
        <taxon>Pseudomonadati</taxon>
        <taxon>Pseudomonadota</taxon>
        <taxon>Alphaproteobacteria</taxon>
        <taxon>Sphingomonadales</taxon>
        <taxon>Erythrobacteraceae</taxon>
        <taxon>Croceibacterium</taxon>
    </lineage>
</organism>
<proteinExistence type="predicted"/>
<feature type="signal peptide" evidence="1">
    <location>
        <begin position="1"/>
        <end position="27"/>
    </location>
</feature>
<evidence type="ECO:0000313" key="2">
    <source>
        <dbReference type="EMBL" id="KHL25914.1"/>
    </source>
</evidence>
<dbReference type="EMBL" id="JTDN01000001">
    <property type="protein sequence ID" value="KHL25914.1"/>
    <property type="molecule type" value="Genomic_DNA"/>
</dbReference>
<gene>
    <name evidence="2" type="ORF">PK98_04880</name>
</gene>
<keyword evidence="3" id="KW-1185">Reference proteome</keyword>
<evidence type="ECO:0008006" key="4">
    <source>
        <dbReference type="Google" id="ProtNLM"/>
    </source>
</evidence>
<accession>A0A0B2BWW2</accession>
<feature type="chain" id="PRO_5002071512" description="YMGG-like Gly-zipper domain-containing protein" evidence="1">
    <location>
        <begin position="28"/>
        <end position="69"/>
    </location>
</feature>
<dbReference type="RefSeq" id="WP_039094705.1">
    <property type="nucleotide sequence ID" value="NZ_JTDN01000001.1"/>
</dbReference>
<evidence type="ECO:0000256" key="1">
    <source>
        <dbReference type="SAM" id="SignalP"/>
    </source>
</evidence>
<comment type="caution">
    <text evidence="2">The sequence shown here is derived from an EMBL/GenBank/DDBJ whole genome shotgun (WGS) entry which is preliminary data.</text>
</comment>
<reference evidence="2 3" key="1">
    <citation type="submission" date="2014-11" db="EMBL/GenBank/DDBJ databases">
        <title>Draft genome sequence of Kirrobacter mercurialis.</title>
        <authorList>
            <person name="Coil D.A."/>
            <person name="Eisen J.A."/>
        </authorList>
    </citation>
    <scope>NUCLEOTIDE SEQUENCE [LARGE SCALE GENOMIC DNA]</scope>
    <source>
        <strain evidence="2 3">Coronado</strain>
    </source>
</reference>
<dbReference type="PROSITE" id="PS51257">
    <property type="entry name" value="PROKAR_LIPOPROTEIN"/>
    <property type="match status" value="1"/>
</dbReference>
<sequence>MNNRVLLASLVSAAAVLSLSACSRNYAAEGGLAGAAVGAGVGAVSGGDVGTGAAVGGAAGAVGGALIDK</sequence>